<protein>
    <recommendedName>
        <fullName evidence="5">Pentatricopeptide repeat protein</fullName>
    </recommendedName>
</protein>
<gene>
    <name evidence="3" type="ORF">KVT40_007333</name>
</gene>
<feature type="compositionally biased region" description="Basic and acidic residues" evidence="2">
    <location>
        <begin position="43"/>
        <end position="63"/>
    </location>
</feature>
<organism evidence="3 4">
    <name type="scientific">Elsinoe batatas</name>
    <dbReference type="NCBI Taxonomy" id="2601811"/>
    <lineage>
        <taxon>Eukaryota</taxon>
        <taxon>Fungi</taxon>
        <taxon>Dikarya</taxon>
        <taxon>Ascomycota</taxon>
        <taxon>Pezizomycotina</taxon>
        <taxon>Dothideomycetes</taxon>
        <taxon>Dothideomycetidae</taxon>
        <taxon>Myriangiales</taxon>
        <taxon>Elsinoaceae</taxon>
        <taxon>Elsinoe</taxon>
    </lineage>
</organism>
<evidence type="ECO:0000313" key="3">
    <source>
        <dbReference type="EMBL" id="KAG8624266.1"/>
    </source>
</evidence>
<name>A0A8K0KUJ1_9PEZI</name>
<evidence type="ECO:0008006" key="5">
    <source>
        <dbReference type="Google" id="ProtNLM"/>
    </source>
</evidence>
<reference evidence="3" key="1">
    <citation type="submission" date="2021-07" db="EMBL/GenBank/DDBJ databases">
        <title>Elsinoe batatas strain:CRI-CJ2 Genome sequencing and assembly.</title>
        <authorList>
            <person name="Huang L."/>
        </authorList>
    </citation>
    <scope>NUCLEOTIDE SEQUENCE</scope>
    <source>
        <strain evidence="3">CRI-CJ2</strain>
    </source>
</reference>
<dbReference type="Proteomes" id="UP000809789">
    <property type="component" value="Unassembled WGS sequence"/>
</dbReference>
<dbReference type="AlphaFoldDB" id="A0A8K0KUJ1"/>
<evidence type="ECO:0000256" key="2">
    <source>
        <dbReference type="SAM" id="MobiDB-lite"/>
    </source>
</evidence>
<feature type="region of interest" description="Disordered" evidence="2">
    <location>
        <begin position="651"/>
        <end position="672"/>
    </location>
</feature>
<keyword evidence="1" id="KW-0677">Repeat</keyword>
<dbReference type="PANTHER" id="PTHR47447:SF23">
    <property type="entry name" value="PENTACOTRIPEPTIDE-REPEAT REGION OF PRORP DOMAIN-CONTAINING PROTEIN"/>
    <property type="match status" value="1"/>
</dbReference>
<accession>A0A8K0KUJ1</accession>
<feature type="compositionally biased region" description="Polar residues" evidence="2">
    <location>
        <begin position="106"/>
        <end position="116"/>
    </location>
</feature>
<evidence type="ECO:0000313" key="4">
    <source>
        <dbReference type="Proteomes" id="UP000809789"/>
    </source>
</evidence>
<proteinExistence type="predicted"/>
<dbReference type="Gene3D" id="1.25.40.10">
    <property type="entry name" value="Tetratricopeptide repeat domain"/>
    <property type="match status" value="2"/>
</dbReference>
<dbReference type="EMBL" id="JAESVG020000009">
    <property type="protein sequence ID" value="KAG8624266.1"/>
    <property type="molecule type" value="Genomic_DNA"/>
</dbReference>
<feature type="region of interest" description="Disordered" evidence="2">
    <location>
        <begin position="131"/>
        <end position="171"/>
    </location>
</feature>
<feature type="compositionally biased region" description="Basic and acidic residues" evidence="2">
    <location>
        <begin position="144"/>
        <end position="158"/>
    </location>
</feature>
<dbReference type="PANTHER" id="PTHR47447">
    <property type="entry name" value="OS03G0856100 PROTEIN"/>
    <property type="match status" value="1"/>
</dbReference>
<keyword evidence="4" id="KW-1185">Reference proteome</keyword>
<evidence type="ECO:0000256" key="1">
    <source>
        <dbReference type="ARBA" id="ARBA00022737"/>
    </source>
</evidence>
<comment type="caution">
    <text evidence="3">The sequence shown here is derived from an EMBL/GenBank/DDBJ whole genome shotgun (WGS) entry which is preliminary data.</text>
</comment>
<feature type="compositionally biased region" description="Polar residues" evidence="2">
    <location>
        <begin position="71"/>
        <end position="85"/>
    </location>
</feature>
<dbReference type="OrthoDB" id="1908178at2759"/>
<feature type="region of interest" description="Disordered" evidence="2">
    <location>
        <begin position="31"/>
        <end position="119"/>
    </location>
</feature>
<sequence>MSLSSISASRGAPIPSPQCLRFLKHLIFDRPQHGKGTNRSHASSKERRGSDGRLQHQEKEYKHAFRHTASVGRSATTTMSGLESSQRCKHEYHRPRWSRNPPVLSATGTRAHSTSSKTRRYSAAAAQAIEVPFTEEELESVLAPEEKPPDPRKEEPQGDPRQQGRTRIRDDRHIAQIRAKVEANAEEKTRLQTTKQTYLITRHMAQHPGRPRKIEPLDEKTAPSVFRFGQLLTQPTPDKDQVWSAYTLIPSPRVCYISEHLLTDFLSLLRRTKSKPTKLVEQYFTVMSDMTSSSRPLTHRDFNSSLHWIGRSPSLDPTTRLERALSLFHQFESTPSTHGDIVTFNTLGVLALKAKSLPLVRTLLNTITTRHLQPDRYTHLLRITYYGRQRSVPGIRSAYKSMLLAGELIDTIALNAVIRALLDAADLPSALATFARMKALHTSRRPSAVPADDWVAQRRSGHVLKYTAWQLRHHRELRREVQDATPVTPDAHTYRMLIDHAGWVAGELETAVELVEEAMGTGLRVEMGTWGLLFGAFERHRGVRFGGWGRAGLGRVWGLWVGYVDWLREGGGGSVRVDGETVSAGLRAWELHGTGEEVREAVRTVREWDVGEEVEKVLERAVDGVERAEKRAEMLRLQGLGNEELSGQVRKRKGKRWKDGGGKGKGKIWNGPGVVEETEMLWPEEDPFK</sequence>
<dbReference type="InterPro" id="IPR011990">
    <property type="entry name" value="TPR-like_helical_dom_sf"/>
</dbReference>